<dbReference type="InterPro" id="IPR036388">
    <property type="entry name" value="WH-like_DNA-bd_sf"/>
</dbReference>
<keyword evidence="5 11" id="KW-0347">Helicase</keyword>
<dbReference type="InterPro" id="IPR014001">
    <property type="entry name" value="Helicase_ATP-bd"/>
</dbReference>
<name>A0A409WHN0_PSICY</name>
<feature type="coiled-coil region" evidence="12">
    <location>
        <begin position="53"/>
        <end position="87"/>
    </location>
</feature>
<dbReference type="GO" id="GO:0005634">
    <property type="term" value="C:nucleus"/>
    <property type="evidence" value="ECO:0007669"/>
    <property type="project" value="UniProtKB-SubCell"/>
</dbReference>
<comment type="catalytic activity">
    <reaction evidence="11">
        <text>ATP + H2O = ADP + phosphate + H(+)</text>
        <dbReference type="Rhea" id="RHEA:13065"/>
        <dbReference type="ChEBI" id="CHEBI:15377"/>
        <dbReference type="ChEBI" id="CHEBI:15378"/>
        <dbReference type="ChEBI" id="CHEBI:30616"/>
        <dbReference type="ChEBI" id="CHEBI:43474"/>
        <dbReference type="ChEBI" id="CHEBI:456216"/>
    </reaction>
</comment>
<dbReference type="Pfam" id="PF16124">
    <property type="entry name" value="RecQ_Zn_bind"/>
    <property type="match status" value="1"/>
</dbReference>
<dbReference type="Pfam" id="PF00271">
    <property type="entry name" value="Helicase_C"/>
    <property type="match status" value="1"/>
</dbReference>
<reference evidence="16 17" key="1">
    <citation type="journal article" date="2018" name="Evol. Lett.">
        <title>Horizontal gene cluster transfer increased hallucinogenic mushroom diversity.</title>
        <authorList>
            <person name="Reynolds H.T."/>
            <person name="Vijayakumar V."/>
            <person name="Gluck-Thaler E."/>
            <person name="Korotkin H.B."/>
            <person name="Matheny P.B."/>
            <person name="Slot J.C."/>
        </authorList>
    </citation>
    <scope>NUCLEOTIDE SEQUENCE [LARGE SCALE GENOMIC DNA]</scope>
    <source>
        <strain evidence="16 17">2631</strain>
    </source>
</reference>
<dbReference type="AlphaFoldDB" id="A0A409WHN0"/>
<evidence type="ECO:0000256" key="8">
    <source>
        <dbReference type="ARBA" id="ARBA00023235"/>
    </source>
</evidence>
<keyword evidence="8" id="KW-0413">Isomerase</keyword>
<sequence>MSRYNNDHVASDDLDHVLEYSRQHHEAQLYKRASTSNVEEEYERPNAAIRSRIAEIDADMQSFREEIAALETQISICIHEKKKLEMQLNQSSSHRDVKGKSKEQPGINYSTEQFDWSGGLKARMKAVFGIKEFRLCQEGACNANMDGRDIVCIMPTGGGKSLTYQLPALLTAGCTLVISPLISLMTDQILHLQEANIEAAMITSATSKPEKAEIIERLKKMADRKLGQHDKELKLIYVTPERMSKDKSFRALLQRLDEGGKLARIVIDEAHCVSQLGHDFRPDYKEMHILRKIFPRVPIMALSATCGPEVLKDLINILGLKAIVDGNNAQAQGTVYFSAPLYRKNLHYRVVPKPDKAAAHLEAMKDYILEHHPNDTGIIYCFTVKDTNTVAEKLREISKGKIKTGVYNAQIPDAEKIKLQVAWRNGIIKVVCATIAFGLGIDKGDVRFVLHHSKSLEGFYQESGRAGRDGKDSDCILYYRPQDVSAIGGVMASEKEGQRKLHAILKFAEELEECRKVAFAQYFSHSSQVSININSFSTEEVGALDPCKHCDNCIRSPESIERRDVTLATWQILQVVNAVQRAGGRLTLSMLATLARGGNKGAFEASQARRSAATKQTLDIQDVAGGRVDLSKNDIEHLLVYLLTQDYLKEEYLQTAYNCVVYVVAGKLAPRISHLSHERITSSAKPKLEFTFAKPAAKKKATKAADGTSKSTIPKKRPSSGSAKGKEKEVLDSDGDDDVSSDGEAHHEVMKPSAKGQKSQTAPQKASTSFNSNDMYASDSEDDDIVDCDWILPLKEEPRPKRRRKADAESPGTGSGYTMNIVKEGDREILELSSD</sequence>
<feature type="compositionally biased region" description="Basic and acidic residues" evidence="13">
    <location>
        <begin position="823"/>
        <end position="835"/>
    </location>
</feature>
<dbReference type="InterPro" id="IPR002464">
    <property type="entry name" value="DNA/RNA_helicase_DEAH_CS"/>
</dbReference>
<keyword evidence="2" id="KW-0479">Metal-binding</keyword>
<keyword evidence="6 11" id="KW-0067">ATP-binding</keyword>
<dbReference type="OrthoDB" id="10261556at2759"/>
<evidence type="ECO:0000256" key="12">
    <source>
        <dbReference type="SAM" id="Coils"/>
    </source>
</evidence>
<dbReference type="PANTHER" id="PTHR13710">
    <property type="entry name" value="DNA HELICASE RECQ FAMILY MEMBER"/>
    <property type="match status" value="1"/>
</dbReference>
<dbReference type="PROSITE" id="PS51192">
    <property type="entry name" value="HELICASE_ATP_BIND_1"/>
    <property type="match status" value="1"/>
</dbReference>
<dbReference type="GO" id="GO:0005737">
    <property type="term" value="C:cytoplasm"/>
    <property type="evidence" value="ECO:0007669"/>
    <property type="project" value="TreeGrafter"/>
</dbReference>
<evidence type="ECO:0000256" key="6">
    <source>
        <dbReference type="ARBA" id="ARBA00022840"/>
    </source>
</evidence>
<keyword evidence="3 11" id="KW-0547">Nucleotide-binding</keyword>
<accession>A0A409WHN0</accession>
<dbReference type="GO" id="GO:0009378">
    <property type="term" value="F:four-way junction helicase activity"/>
    <property type="evidence" value="ECO:0007669"/>
    <property type="project" value="TreeGrafter"/>
</dbReference>
<evidence type="ECO:0000256" key="13">
    <source>
        <dbReference type="SAM" id="MobiDB-lite"/>
    </source>
</evidence>
<evidence type="ECO:0000313" key="16">
    <source>
        <dbReference type="EMBL" id="PPQ78009.1"/>
    </source>
</evidence>
<dbReference type="InterPro" id="IPR011545">
    <property type="entry name" value="DEAD/DEAH_box_helicase_dom"/>
</dbReference>
<evidence type="ECO:0000256" key="7">
    <source>
        <dbReference type="ARBA" id="ARBA00023125"/>
    </source>
</evidence>
<feature type="compositionally biased region" description="Acidic residues" evidence="13">
    <location>
        <begin position="732"/>
        <end position="741"/>
    </location>
</feature>
<dbReference type="PANTHER" id="PTHR13710:SF105">
    <property type="entry name" value="ATP-DEPENDENT DNA HELICASE Q1"/>
    <property type="match status" value="1"/>
</dbReference>
<dbReference type="Gene3D" id="1.10.10.10">
    <property type="entry name" value="Winged helix-like DNA-binding domain superfamily/Winged helix DNA-binding domain"/>
    <property type="match status" value="1"/>
</dbReference>
<keyword evidence="4 11" id="KW-0378">Hydrolase</keyword>
<dbReference type="PROSITE" id="PS00690">
    <property type="entry name" value="DEAH_ATP_HELICASE"/>
    <property type="match status" value="1"/>
</dbReference>
<feature type="domain" description="Helicase ATP-binding" evidence="14">
    <location>
        <begin position="141"/>
        <end position="324"/>
    </location>
</feature>
<dbReference type="EC" id="5.6.2.4" evidence="11"/>
<dbReference type="InterPro" id="IPR004589">
    <property type="entry name" value="DNA_helicase_ATP-dep_RecQ"/>
</dbReference>
<evidence type="ECO:0000256" key="3">
    <source>
        <dbReference type="ARBA" id="ARBA00022741"/>
    </source>
</evidence>
<keyword evidence="7" id="KW-0238">DNA-binding</keyword>
<proteinExistence type="inferred from homology"/>
<dbReference type="GO" id="GO:0005524">
    <property type="term" value="F:ATP binding"/>
    <property type="evidence" value="ECO:0007669"/>
    <property type="project" value="UniProtKB-KW"/>
</dbReference>
<dbReference type="InterPro" id="IPR001650">
    <property type="entry name" value="Helicase_C-like"/>
</dbReference>
<dbReference type="InParanoid" id="A0A409WHN0"/>
<dbReference type="GO" id="GO:0000724">
    <property type="term" value="P:double-strand break repair via homologous recombination"/>
    <property type="evidence" value="ECO:0007669"/>
    <property type="project" value="TreeGrafter"/>
</dbReference>
<feature type="region of interest" description="Disordered" evidence="13">
    <location>
        <begin position="699"/>
        <end position="835"/>
    </location>
</feature>
<dbReference type="SMART" id="SM00487">
    <property type="entry name" value="DEXDc"/>
    <property type="match status" value="1"/>
</dbReference>
<dbReference type="EMBL" id="NHYD01003429">
    <property type="protein sequence ID" value="PPQ78009.1"/>
    <property type="molecule type" value="Genomic_DNA"/>
</dbReference>
<dbReference type="Pfam" id="PF00270">
    <property type="entry name" value="DEAD"/>
    <property type="match status" value="1"/>
</dbReference>
<dbReference type="Gene3D" id="3.40.50.300">
    <property type="entry name" value="P-loop containing nucleotide triphosphate hydrolases"/>
    <property type="match status" value="2"/>
</dbReference>
<dbReference type="SMART" id="SM00490">
    <property type="entry name" value="HELICc"/>
    <property type="match status" value="1"/>
</dbReference>
<evidence type="ECO:0000256" key="4">
    <source>
        <dbReference type="ARBA" id="ARBA00022801"/>
    </source>
</evidence>
<dbReference type="GO" id="GO:0043138">
    <property type="term" value="F:3'-5' DNA helicase activity"/>
    <property type="evidence" value="ECO:0007669"/>
    <property type="project" value="UniProtKB-EC"/>
</dbReference>
<dbReference type="SUPFAM" id="SSF52540">
    <property type="entry name" value="P-loop containing nucleoside triphosphate hydrolases"/>
    <property type="match status" value="1"/>
</dbReference>
<dbReference type="InterPro" id="IPR027417">
    <property type="entry name" value="P-loop_NTPase"/>
</dbReference>
<dbReference type="STRING" id="93625.A0A409WHN0"/>
<dbReference type="GO" id="GO:0003677">
    <property type="term" value="F:DNA binding"/>
    <property type="evidence" value="ECO:0007669"/>
    <property type="project" value="UniProtKB-KW"/>
</dbReference>
<evidence type="ECO:0000256" key="1">
    <source>
        <dbReference type="ARBA" id="ARBA00005446"/>
    </source>
</evidence>
<evidence type="ECO:0000256" key="11">
    <source>
        <dbReference type="RuleBase" id="RU364117"/>
    </source>
</evidence>
<evidence type="ECO:0000256" key="10">
    <source>
        <dbReference type="ARBA" id="ARBA00034617"/>
    </source>
</evidence>
<protein>
    <recommendedName>
        <fullName evidence="11">ATP-dependent DNA helicase</fullName>
        <ecNumber evidence="11">5.6.2.4</ecNumber>
    </recommendedName>
</protein>
<dbReference type="Proteomes" id="UP000283269">
    <property type="component" value="Unassembled WGS sequence"/>
</dbReference>
<dbReference type="InterPro" id="IPR032284">
    <property type="entry name" value="RecQ_Zn-bd"/>
</dbReference>
<keyword evidence="17" id="KW-1185">Reference proteome</keyword>
<keyword evidence="9 11" id="KW-0539">Nucleus</keyword>
<evidence type="ECO:0000256" key="9">
    <source>
        <dbReference type="ARBA" id="ARBA00023242"/>
    </source>
</evidence>
<dbReference type="FunFam" id="3.40.50.300:FF:001389">
    <property type="entry name" value="ATP-dependent DNA helicase RecQ"/>
    <property type="match status" value="1"/>
</dbReference>
<comment type="subcellular location">
    <subcellularLocation>
        <location evidence="11">Nucleus</location>
    </subcellularLocation>
</comment>
<feature type="domain" description="Helicase C-terminal" evidence="15">
    <location>
        <begin position="363"/>
        <end position="512"/>
    </location>
</feature>
<evidence type="ECO:0000313" key="17">
    <source>
        <dbReference type="Proteomes" id="UP000283269"/>
    </source>
</evidence>
<keyword evidence="12" id="KW-0175">Coiled coil</keyword>
<comment type="caution">
    <text evidence="16">The sequence shown here is derived from an EMBL/GenBank/DDBJ whole genome shotgun (WGS) entry which is preliminary data.</text>
</comment>
<evidence type="ECO:0000259" key="15">
    <source>
        <dbReference type="PROSITE" id="PS51194"/>
    </source>
</evidence>
<evidence type="ECO:0000256" key="2">
    <source>
        <dbReference type="ARBA" id="ARBA00022723"/>
    </source>
</evidence>
<dbReference type="NCBIfam" id="TIGR00614">
    <property type="entry name" value="recQ_fam"/>
    <property type="match status" value="1"/>
</dbReference>
<comment type="similarity">
    <text evidence="1 11">Belongs to the helicase family. RecQ subfamily.</text>
</comment>
<gene>
    <name evidence="16" type="ORF">CVT25_015565</name>
</gene>
<feature type="compositionally biased region" description="Polar residues" evidence="13">
    <location>
        <begin position="756"/>
        <end position="775"/>
    </location>
</feature>
<dbReference type="GO" id="GO:0046872">
    <property type="term" value="F:metal ion binding"/>
    <property type="evidence" value="ECO:0007669"/>
    <property type="project" value="UniProtKB-KW"/>
</dbReference>
<comment type="catalytic activity">
    <reaction evidence="10 11">
        <text>Couples ATP hydrolysis with the unwinding of duplex DNA by translocating in the 3'-5' direction.</text>
        <dbReference type="EC" id="5.6.2.4"/>
    </reaction>
</comment>
<dbReference type="GO" id="GO:0005694">
    <property type="term" value="C:chromosome"/>
    <property type="evidence" value="ECO:0007669"/>
    <property type="project" value="TreeGrafter"/>
</dbReference>
<evidence type="ECO:0000259" key="14">
    <source>
        <dbReference type="PROSITE" id="PS51192"/>
    </source>
</evidence>
<dbReference type="GO" id="GO:0016887">
    <property type="term" value="F:ATP hydrolysis activity"/>
    <property type="evidence" value="ECO:0007669"/>
    <property type="project" value="RHEA"/>
</dbReference>
<dbReference type="PROSITE" id="PS51194">
    <property type="entry name" value="HELICASE_CTER"/>
    <property type="match status" value="1"/>
</dbReference>
<organism evidence="16 17">
    <name type="scientific">Psilocybe cyanescens</name>
    <dbReference type="NCBI Taxonomy" id="93625"/>
    <lineage>
        <taxon>Eukaryota</taxon>
        <taxon>Fungi</taxon>
        <taxon>Dikarya</taxon>
        <taxon>Basidiomycota</taxon>
        <taxon>Agaricomycotina</taxon>
        <taxon>Agaricomycetes</taxon>
        <taxon>Agaricomycetidae</taxon>
        <taxon>Agaricales</taxon>
        <taxon>Agaricineae</taxon>
        <taxon>Strophariaceae</taxon>
        <taxon>Psilocybe</taxon>
    </lineage>
</organism>
<evidence type="ECO:0000256" key="5">
    <source>
        <dbReference type="ARBA" id="ARBA00022806"/>
    </source>
</evidence>